<dbReference type="NCBIfam" id="NF040501">
    <property type="entry name" value="resist_ArsN2"/>
    <property type="match status" value="1"/>
</dbReference>
<dbReference type="OrthoDB" id="5197788at2"/>
<gene>
    <name evidence="4" type="ORF">BC343_02745</name>
</gene>
<dbReference type="EMBL" id="MBTF01000001">
    <property type="protein sequence ID" value="OOQ61991.1"/>
    <property type="molecule type" value="Genomic_DNA"/>
</dbReference>
<dbReference type="Pfam" id="PF13508">
    <property type="entry name" value="Acetyltransf_7"/>
    <property type="match status" value="1"/>
</dbReference>
<dbReference type="PANTHER" id="PTHR30602:SF12">
    <property type="entry name" value="AMINO-ACID ACETYLTRANSFERASE NAGS1, CHLOROPLASTIC-RELATED"/>
    <property type="match status" value="1"/>
</dbReference>
<organism evidence="4 5">
    <name type="scientific">Mucilaginibacter pedocola</name>
    <dbReference type="NCBI Taxonomy" id="1792845"/>
    <lineage>
        <taxon>Bacteria</taxon>
        <taxon>Pseudomonadati</taxon>
        <taxon>Bacteroidota</taxon>
        <taxon>Sphingobacteriia</taxon>
        <taxon>Sphingobacteriales</taxon>
        <taxon>Sphingobacteriaceae</taxon>
        <taxon>Mucilaginibacter</taxon>
    </lineage>
</organism>
<name>A0A1S9PM27_9SPHI</name>
<dbReference type="GO" id="GO:0006526">
    <property type="term" value="P:L-arginine biosynthetic process"/>
    <property type="evidence" value="ECO:0007669"/>
    <property type="project" value="InterPro"/>
</dbReference>
<keyword evidence="1" id="KW-0808">Transferase</keyword>
<dbReference type="SUPFAM" id="SSF55729">
    <property type="entry name" value="Acyl-CoA N-acyltransferases (Nat)"/>
    <property type="match status" value="1"/>
</dbReference>
<dbReference type="GO" id="GO:0005737">
    <property type="term" value="C:cytoplasm"/>
    <property type="evidence" value="ECO:0007669"/>
    <property type="project" value="InterPro"/>
</dbReference>
<dbReference type="InterPro" id="IPR000182">
    <property type="entry name" value="GNAT_dom"/>
</dbReference>
<evidence type="ECO:0000256" key="1">
    <source>
        <dbReference type="ARBA" id="ARBA00022679"/>
    </source>
</evidence>
<proteinExistence type="predicted"/>
<accession>A0A1S9PM27</accession>
<dbReference type="InterPro" id="IPR016181">
    <property type="entry name" value="Acyl_CoA_acyltransferase"/>
</dbReference>
<dbReference type="CDD" id="cd04301">
    <property type="entry name" value="NAT_SF"/>
    <property type="match status" value="1"/>
</dbReference>
<dbReference type="InterPro" id="IPR010167">
    <property type="entry name" value="NH2A_AcTrfase"/>
</dbReference>
<dbReference type="Gene3D" id="3.40.630.30">
    <property type="match status" value="1"/>
</dbReference>
<evidence type="ECO:0000259" key="3">
    <source>
        <dbReference type="PROSITE" id="PS51186"/>
    </source>
</evidence>
<sequence length="144" mass="15800">MEIKAAQPYKAEVVELLSLAKLPYADLPETLNNFFVAINDGEVIGAAGVEIYGSNGLLRSVVIHPNFRKQSIAAQLLQKIEATALDQNMTKLFLLTETAPGHFENHGFKRISREEVPEPLKASSEFSHVCPVSAVVMSKPLIKL</sequence>
<reference evidence="4 5" key="1">
    <citation type="submission" date="2016-07" db="EMBL/GenBank/DDBJ databases">
        <title>Genomic analysis of zinc-resistant bacterium Mucilaginibacter pedocola TBZ30.</title>
        <authorList>
            <person name="Huang J."/>
            <person name="Tang J."/>
        </authorList>
    </citation>
    <scope>NUCLEOTIDE SEQUENCE [LARGE SCALE GENOMIC DNA]</scope>
    <source>
        <strain evidence="4 5">TBZ30</strain>
    </source>
</reference>
<dbReference type="Proteomes" id="UP000189739">
    <property type="component" value="Unassembled WGS sequence"/>
</dbReference>
<comment type="caution">
    <text evidence="4">The sequence shown here is derived from an EMBL/GenBank/DDBJ whole genome shotgun (WGS) entry which is preliminary data.</text>
</comment>
<dbReference type="AlphaFoldDB" id="A0A1S9PM27"/>
<dbReference type="STRING" id="1792845.BC343_02745"/>
<keyword evidence="2" id="KW-0012">Acyltransferase</keyword>
<dbReference type="PROSITE" id="PS51186">
    <property type="entry name" value="GNAT"/>
    <property type="match status" value="1"/>
</dbReference>
<dbReference type="PANTHER" id="PTHR30602">
    <property type="entry name" value="AMINO-ACID ACETYLTRANSFERASE"/>
    <property type="match status" value="1"/>
</dbReference>
<keyword evidence="5" id="KW-1185">Reference proteome</keyword>
<evidence type="ECO:0000313" key="5">
    <source>
        <dbReference type="Proteomes" id="UP000189739"/>
    </source>
</evidence>
<dbReference type="GO" id="GO:0004042">
    <property type="term" value="F:L-glutamate N-acetyltransferase activity"/>
    <property type="evidence" value="ECO:0007669"/>
    <property type="project" value="InterPro"/>
</dbReference>
<feature type="domain" description="N-acetyltransferase" evidence="3">
    <location>
        <begin position="1"/>
        <end position="142"/>
    </location>
</feature>
<protein>
    <recommendedName>
        <fullName evidence="3">N-acetyltransferase domain-containing protein</fullName>
    </recommendedName>
</protein>
<evidence type="ECO:0000256" key="2">
    <source>
        <dbReference type="ARBA" id="ARBA00023315"/>
    </source>
</evidence>
<evidence type="ECO:0000313" key="4">
    <source>
        <dbReference type="EMBL" id="OOQ61991.1"/>
    </source>
</evidence>
<dbReference type="RefSeq" id="WP_078346179.1">
    <property type="nucleotide sequence ID" value="NZ_MBTF01000001.1"/>
</dbReference>